<dbReference type="InterPro" id="IPR037177">
    <property type="entry name" value="DLC_sf"/>
</dbReference>
<dbReference type="OrthoDB" id="10033309at2759"/>
<keyword evidence="1" id="KW-0505">Motor protein</keyword>
<name>A0A8T2UCB5_CERRI</name>
<keyword evidence="3" id="KW-1185">Reference proteome</keyword>
<proteinExistence type="inferred from homology"/>
<sequence>MLEGRAALGETDMPVLMQKHAMRSASSALDLYDITDCQAIAAFIKKEFDKSYGPGWQCVVGTNFGSFVTHARGNFIYFGLERLAFLLFRGAPV</sequence>
<keyword evidence="1" id="KW-0206">Cytoskeleton</keyword>
<dbReference type="EMBL" id="CM035413">
    <property type="protein sequence ID" value="KAH7431463.1"/>
    <property type="molecule type" value="Genomic_DNA"/>
</dbReference>
<dbReference type="OMA" id="QGCFIHF"/>
<dbReference type="CDD" id="cd21452">
    <property type="entry name" value="DLC-like_DYNLL1_DYNLL2"/>
    <property type="match status" value="1"/>
</dbReference>
<comment type="caution">
    <text evidence="2">The sequence shown here is derived from an EMBL/GenBank/DDBJ whole genome shotgun (WGS) entry which is preliminary data.</text>
</comment>
<dbReference type="Gene3D" id="3.30.740.10">
    <property type="entry name" value="Protein Inhibitor Of Neuronal Nitric Oxide Synthase"/>
    <property type="match status" value="1"/>
</dbReference>
<dbReference type="InterPro" id="IPR001372">
    <property type="entry name" value="Dynein_light_chain_typ-1/2"/>
</dbReference>
<reference evidence="2" key="1">
    <citation type="submission" date="2021-08" db="EMBL/GenBank/DDBJ databases">
        <title>WGS assembly of Ceratopteris richardii.</title>
        <authorList>
            <person name="Marchant D.B."/>
            <person name="Chen G."/>
            <person name="Jenkins J."/>
            <person name="Shu S."/>
            <person name="Leebens-Mack J."/>
            <person name="Grimwood J."/>
            <person name="Schmutz J."/>
            <person name="Soltis P."/>
            <person name="Soltis D."/>
            <person name="Chen Z.-H."/>
        </authorList>
    </citation>
    <scope>NUCLEOTIDE SEQUENCE</scope>
    <source>
        <strain evidence="2">Whitten #5841</strain>
        <tissue evidence="2">Leaf</tissue>
    </source>
</reference>
<dbReference type="GO" id="GO:0005868">
    <property type="term" value="C:cytoplasmic dynein complex"/>
    <property type="evidence" value="ECO:0007669"/>
    <property type="project" value="TreeGrafter"/>
</dbReference>
<dbReference type="AlphaFoldDB" id="A0A8T2UCB5"/>
<evidence type="ECO:0000256" key="1">
    <source>
        <dbReference type="RuleBase" id="RU365010"/>
    </source>
</evidence>
<dbReference type="GO" id="GO:0005874">
    <property type="term" value="C:microtubule"/>
    <property type="evidence" value="ECO:0007669"/>
    <property type="project" value="UniProtKB-KW"/>
</dbReference>
<evidence type="ECO:0000313" key="2">
    <source>
        <dbReference type="EMBL" id="KAH7431463.1"/>
    </source>
</evidence>
<keyword evidence="1" id="KW-0243">Dynein</keyword>
<accession>A0A8T2UCB5</accession>
<keyword evidence="1" id="KW-0963">Cytoplasm</keyword>
<dbReference type="PANTHER" id="PTHR11886:SF78">
    <property type="entry name" value="DYNEIN LIGHT CHAIN"/>
    <property type="match status" value="1"/>
</dbReference>
<dbReference type="SUPFAM" id="SSF54648">
    <property type="entry name" value="DLC"/>
    <property type="match status" value="1"/>
</dbReference>
<comment type="subcellular location">
    <subcellularLocation>
        <location evidence="1">Cytoplasm</location>
        <location evidence="1">Cytoskeleton</location>
    </subcellularLocation>
</comment>
<dbReference type="Proteomes" id="UP000825935">
    <property type="component" value="Chromosome 8"/>
</dbReference>
<gene>
    <name evidence="2" type="ORF">KP509_08G049300</name>
</gene>
<comment type="similarity">
    <text evidence="1">Belongs to the dynein light chain family.</text>
</comment>
<protein>
    <recommendedName>
        <fullName evidence="1">Dynein light chain</fullName>
    </recommendedName>
</protein>
<dbReference type="PANTHER" id="PTHR11886">
    <property type="entry name" value="DYNEIN LIGHT CHAIN"/>
    <property type="match status" value="1"/>
</dbReference>
<keyword evidence="1" id="KW-0493">Microtubule</keyword>
<organism evidence="2 3">
    <name type="scientific">Ceratopteris richardii</name>
    <name type="common">Triangle waterfern</name>
    <dbReference type="NCBI Taxonomy" id="49495"/>
    <lineage>
        <taxon>Eukaryota</taxon>
        <taxon>Viridiplantae</taxon>
        <taxon>Streptophyta</taxon>
        <taxon>Embryophyta</taxon>
        <taxon>Tracheophyta</taxon>
        <taxon>Polypodiopsida</taxon>
        <taxon>Polypodiidae</taxon>
        <taxon>Polypodiales</taxon>
        <taxon>Pteridineae</taxon>
        <taxon>Pteridaceae</taxon>
        <taxon>Parkerioideae</taxon>
        <taxon>Ceratopteris</taxon>
    </lineage>
</organism>
<evidence type="ECO:0000313" key="3">
    <source>
        <dbReference type="Proteomes" id="UP000825935"/>
    </source>
</evidence>
<dbReference type="FunFam" id="3.30.740.10:FF:000004">
    <property type="entry name" value="Dynein light chain"/>
    <property type="match status" value="1"/>
</dbReference>
<dbReference type="Pfam" id="PF01221">
    <property type="entry name" value="Dynein_light"/>
    <property type="match status" value="1"/>
</dbReference>
<dbReference type="SMART" id="SM01375">
    <property type="entry name" value="Dynein_light"/>
    <property type="match status" value="1"/>
</dbReference>
<dbReference type="GO" id="GO:0045505">
    <property type="term" value="F:dynein intermediate chain binding"/>
    <property type="evidence" value="ECO:0007669"/>
    <property type="project" value="TreeGrafter"/>
</dbReference>
<dbReference type="GO" id="GO:0007017">
    <property type="term" value="P:microtubule-based process"/>
    <property type="evidence" value="ECO:0007669"/>
    <property type="project" value="InterPro"/>
</dbReference>